<organism evidence="3 4">
    <name type="scientific">Streptomyces nondiastaticus</name>
    <dbReference type="NCBI Taxonomy" id="3154512"/>
    <lineage>
        <taxon>Bacteria</taxon>
        <taxon>Bacillati</taxon>
        <taxon>Actinomycetota</taxon>
        <taxon>Actinomycetes</taxon>
        <taxon>Kitasatosporales</taxon>
        <taxon>Streptomycetaceae</taxon>
        <taxon>Streptomyces</taxon>
    </lineage>
</organism>
<proteinExistence type="predicted"/>
<feature type="compositionally biased region" description="Pro residues" evidence="1">
    <location>
        <begin position="33"/>
        <end position="51"/>
    </location>
</feature>
<dbReference type="PROSITE" id="PS51318">
    <property type="entry name" value="TAT"/>
    <property type="match status" value="1"/>
</dbReference>
<dbReference type="InterPro" id="IPR006311">
    <property type="entry name" value="TAT_signal"/>
</dbReference>
<gene>
    <name evidence="3" type="ORF">ACFYZM_29005</name>
</gene>
<protein>
    <recommendedName>
        <fullName evidence="5">Secreted protein</fullName>
    </recommendedName>
</protein>
<dbReference type="Proteomes" id="UP001602123">
    <property type="component" value="Unassembled WGS sequence"/>
</dbReference>
<name>A0ABW6U636_9ACTN</name>
<evidence type="ECO:0008006" key="5">
    <source>
        <dbReference type="Google" id="ProtNLM"/>
    </source>
</evidence>
<dbReference type="EMBL" id="JBIAUT010000014">
    <property type="protein sequence ID" value="MFF4220281.1"/>
    <property type="molecule type" value="Genomic_DNA"/>
</dbReference>
<feature type="region of interest" description="Disordered" evidence="1">
    <location>
        <begin position="153"/>
        <end position="173"/>
    </location>
</feature>
<keyword evidence="4" id="KW-1185">Reference proteome</keyword>
<comment type="caution">
    <text evidence="3">The sequence shown here is derived from an EMBL/GenBank/DDBJ whole genome shotgun (WGS) entry which is preliminary data.</text>
</comment>
<evidence type="ECO:0000313" key="4">
    <source>
        <dbReference type="Proteomes" id="UP001602123"/>
    </source>
</evidence>
<accession>A0ABW6U636</accession>
<feature type="signal peptide" evidence="2">
    <location>
        <begin position="1"/>
        <end position="29"/>
    </location>
</feature>
<evidence type="ECO:0000256" key="1">
    <source>
        <dbReference type="SAM" id="MobiDB-lite"/>
    </source>
</evidence>
<feature type="region of interest" description="Disordered" evidence="1">
    <location>
        <begin position="26"/>
        <end position="60"/>
    </location>
</feature>
<sequence>MGSSRRTALVVSGALCGALALGAAGTAGASTGFPPPKPPTSPTGPEAPAPSPESLRAAASDGARAIDRNVVGQRAAKALKACRAAGQGAAETAGEAERGPSCAQVEEHLGGLNRARAVLAEEAAAAHPDLERMTTAATDAAAATAYLAKDGVKVSKRGPSPGHGHGHERYDGRGPGLLGLVTDVLGGLVYALGGVVGGLTGLVGGVLGGILG</sequence>
<dbReference type="RefSeq" id="WP_388632689.1">
    <property type="nucleotide sequence ID" value="NZ_JBIAUT010000014.1"/>
</dbReference>
<evidence type="ECO:0000313" key="3">
    <source>
        <dbReference type="EMBL" id="MFF4220281.1"/>
    </source>
</evidence>
<reference evidence="3 4" key="1">
    <citation type="submission" date="2024-10" db="EMBL/GenBank/DDBJ databases">
        <title>The Natural Products Discovery Center: Release of the First 8490 Sequenced Strains for Exploring Actinobacteria Biosynthetic Diversity.</title>
        <authorList>
            <person name="Kalkreuter E."/>
            <person name="Kautsar S.A."/>
            <person name="Yang D."/>
            <person name="Bader C.D."/>
            <person name="Teijaro C.N."/>
            <person name="Fluegel L."/>
            <person name="Davis C.M."/>
            <person name="Simpson J.R."/>
            <person name="Lauterbach L."/>
            <person name="Steele A.D."/>
            <person name="Gui C."/>
            <person name="Meng S."/>
            <person name="Li G."/>
            <person name="Viehrig K."/>
            <person name="Ye F."/>
            <person name="Su P."/>
            <person name="Kiefer A.F."/>
            <person name="Nichols A."/>
            <person name="Cepeda A.J."/>
            <person name="Yan W."/>
            <person name="Fan B."/>
            <person name="Jiang Y."/>
            <person name="Adhikari A."/>
            <person name="Zheng C.-J."/>
            <person name="Schuster L."/>
            <person name="Cowan T.M."/>
            <person name="Smanski M.J."/>
            <person name="Chevrette M.G."/>
            <person name="De Carvalho L.P.S."/>
            <person name="Shen B."/>
        </authorList>
    </citation>
    <scope>NUCLEOTIDE SEQUENCE [LARGE SCALE GENOMIC DNA]</scope>
    <source>
        <strain evidence="3 4">NPDC001650</strain>
    </source>
</reference>
<feature type="chain" id="PRO_5046362680" description="Secreted protein" evidence="2">
    <location>
        <begin position="30"/>
        <end position="212"/>
    </location>
</feature>
<evidence type="ECO:0000256" key="2">
    <source>
        <dbReference type="SAM" id="SignalP"/>
    </source>
</evidence>
<keyword evidence="2" id="KW-0732">Signal</keyword>